<dbReference type="OrthoDB" id="9760892at2"/>
<dbReference type="EMBL" id="VCIW01000003">
    <property type="protein sequence ID" value="TLS52933.1"/>
    <property type="molecule type" value="Genomic_DNA"/>
</dbReference>
<gene>
    <name evidence="5" type="ORF">FE782_06045</name>
</gene>
<feature type="domain" description="GH84" evidence="4">
    <location>
        <begin position="9"/>
        <end position="285"/>
    </location>
</feature>
<sequence>MNKARDAVPIRGVIEGFYGVYYTFQERDDMIRYIGSLGFNQYIYGPKNDRQHRMRWREPYPEDVMEAFSRTVEAAEEAGVSFVYSIGSGVTMSYASEEDFRLILEKFEAFYRIGVRDFSILLDDISSEFKHPADGERYGSFAEAHADVCNRLYAALQARDPACTLSMCPTDYHGTAPFSAYLHELGKRMRPEVAIFYTGEDICAKEIRRSDAEAFGAAARRKPVIWDNYPVNDLAMRPELHVGPIRGREAGLLEAVDGYVVNLMAEGEASKIALSTFADYFRDPAGYDPERSWTAAIKRVAGEKSAEAFRLFAEQSLESCLAEPNSVRLNELTEAALSALRSGTPGASGAEEVERLEELLTAFDEGCYHLKNRMRNVALRNNLLPWIEALEHWLWMARRALLVLAAIERGESFEGPLRMMKESLEEIDRAPKRMTDGSLRALAAFALERAEGAGTGKESSL</sequence>
<evidence type="ECO:0000313" key="5">
    <source>
        <dbReference type="EMBL" id="TLS52933.1"/>
    </source>
</evidence>
<accession>A0A5R9GJ85</accession>
<evidence type="ECO:0000256" key="2">
    <source>
        <dbReference type="ARBA" id="ARBA00023295"/>
    </source>
</evidence>
<name>A0A5R9GJ85_9BACL</name>
<dbReference type="InterPro" id="IPR051822">
    <property type="entry name" value="Glycosyl_Hydrolase_84"/>
</dbReference>
<dbReference type="InterPro" id="IPR017853">
    <property type="entry name" value="GH"/>
</dbReference>
<dbReference type="PANTHER" id="PTHR13170">
    <property type="entry name" value="O-GLCNACASE"/>
    <property type="match status" value="1"/>
</dbReference>
<dbReference type="PANTHER" id="PTHR13170:SF16">
    <property type="entry name" value="PROTEIN O-GLCNACASE"/>
    <property type="match status" value="1"/>
</dbReference>
<dbReference type="Gene3D" id="1.20.58.460">
    <property type="entry name" value="Hyaluronidase post-catalytic domain-like"/>
    <property type="match status" value="1"/>
</dbReference>
<dbReference type="RefSeq" id="WP_138193174.1">
    <property type="nucleotide sequence ID" value="NZ_VCIW01000003.1"/>
</dbReference>
<dbReference type="AlphaFoldDB" id="A0A5R9GJ85"/>
<keyword evidence="1 3" id="KW-0378">Hydrolase</keyword>
<protein>
    <recommendedName>
        <fullName evidence="4">GH84 domain-containing protein</fullName>
    </recommendedName>
</protein>
<evidence type="ECO:0000256" key="1">
    <source>
        <dbReference type="ARBA" id="ARBA00022801"/>
    </source>
</evidence>
<evidence type="ECO:0000259" key="4">
    <source>
        <dbReference type="PROSITE" id="PS52009"/>
    </source>
</evidence>
<proteinExistence type="inferred from homology"/>
<organism evidence="5 6">
    <name type="scientific">Paenibacillus antri</name>
    <dbReference type="NCBI Taxonomy" id="2582848"/>
    <lineage>
        <taxon>Bacteria</taxon>
        <taxon>Bacillati</taxon>
        <taxon>Bacillota</taxon>
        <taxon>Bacilli</taxon>
        <taxon>Bacillales</taxon>
        <taxon>Paenibacillaceae</taxon>
        <taxon>Paenibacillus</taxon>
    </lineage>
</organism>
<dbReference type="PROSITE" id="PS52009">
    <property type="entry name" value="GH84"/>
    <property type="match status" value="1"/>
</dbReference>
<reference evidence="5 6" key="1">
    <citation type="submission" date="2019-05" db="EMBL/GenBank/DDBJ databases">
        <authorList>
            <person name="Narsing Rao M.P."/>
            <person name="Li W.J."/>
        </authorList>
    </citation>
    <scope>NUCLEOTIDE SEQUENCE [LARGE SCALE GENOMIC DNA]</scope>
    <source>
        <strain evidence="5 6">SYSU_K30003</strain>
    </source>
</reference>
<evidence type="ECO:0000313" key="6">
    <source>
        <dbReference type="Proteomes" id="UP000309676"/>
    </source>
</evidence>
<feature type="active site" description="Proton donor" evidence="3">
    <location>
        <position position="124"/>
    </location>
</feature>
<comment type="similarity">
    <text evidence="3">Belongs to the glycosyl hydrolase 84 family.</text>
</comment>
<dbReference type="InterPro" id="IPR011496">
    <property type="entry name" value="O-GlcNAcase_cat"/>
</dbReference>
<evidence type="ECO:0000256" key="3">
    <source>
        <dbReference type="PROSITE-ProRule" id="PRU01353"/>
    </source>
</evidence>
<dbReference type="Pfam" id="PF07555">
    <property type="entry name" value="NAGidase"/>
    <property type="match status" value="1"/>
</dbReference>
<dbReference type="GO" id="GO:1901135">
    <property type="term" value="P:carbohydrate derivative metabolic process"/>
    <property type="evidence" value="ECO:0007669"/>
    <property type="project" value="UniProtKB-ARBA"/>
</dbReference>
<keyword evidence="6" id="KW-1185">Reference proteome</keyword>
<comment type="caution">
    <text evidence="5">The sequence shown here is derived from an EMBL/GenBank/DDBJ whole genome shotgun (WGS) entry which is preliminary data.</text>
</comment>
<keyword evidence="2 3" id="KW-0326">Glycosidase</keyword>
<dbReference type="Gene3D" id="3.20.20.80">
    <property type="entry name" value="Glycosidases"/>
    <property type="match status" value="1"/>
</dbReference>
<dbReference type="Proteomes" id="UP000309676">
    <property type="component" value="Unassembled WGS sequence"/>
</dbReference>
<dbReference type="GO" id="GO:0015929">
    <property type="term" value="F:hexosaminidase activity"/>
    <property type="evidence" value="ECO:0007669"/>
    <property type="project" value="UniProtKB-ARBA"/>
</dbReference>
<dbReference type="SUPFAM" id="SSF51445">
    <property type="entry name" value="(Trans)glycosidases"/>
    <property type="match status" value="1"/>
</dbReference>